<proteinExistence type="predicted"/>
<organism evidence="1 2">
    <name type="scientific">Geodermatophilus siccatus</name>
    <dbReference type="NCBI Taxonomy" id="1137991"/>
    <lineage>
        <taxon>Bacteria</taxon>
        <taxon>Bacillati</taxon>
        <taxon>Actinomycetota</taxon>
        <taxon>Actinomycetes</taxon>
        <taxon>Geodermatophilales</taxon>
        <taxon>Geodermatophilaceae</taxon>
        <taxon>Geodermatophilus</taxon>
    </lineage>
</organism>
<dbReference type="RefSeq" id="WP_091216689.1">
    <property type="nucleotide sequence ID" value="NZ_FNHE01000004.1"/>
</dbReference>
<protein>
    <submittedName>
        <fullName evidence="1">Uncharacterized protein</fullName>
    </submittedName>
</protein>
<accession>A0A1G9R849</accession>
<dbReference type="AlphaFoldDB" id="A0A1G9R849"/>
<name>A0A1G9R849_9ACTN</name>
<reference evidence="2" key="1">
    <citation type="submission" date="2016-10" db="EMBL/GenBank/DDBJ databases">
        <authorList>
            <person name="Varghese N."/>
            <person name="Submissions S."/>
        </authorList>
    </citation>
    <scope>NUCLEOTIDE SEQUENCE [LARGE SCALE GENOMIC DNA]</scope>
    <source>
        <strain evidence="2">DSM 45419</strain>
    </source>
</reference>
<gene>
    <name evidence="1" type="ORF">SAMN05660642_01816</name>
</gene>
<dbReference type="Proteomes" id="UP000198680">
    <property type="component" value="Unassembled WGS sequence"/>
</dbReference>
<keyword evidence="2" id="KW-1185">Reference proteome</keyword>
<evidence type="ECO:0000313" key="2">
    <source>
        <dbReference type="Proteomes" id="UP000198680"/>
    </source>
</evidence>
<dbReference type="EMBL" id="FNHE01000004">
    <property type="protein sequence ID" value="SDM19413.1"/>
    <property type="molecule type" value="Genomic_DNA"/>
</dbReference>
<dbReference type="OrthoDB" id="5181921at2"/>
<evidence type="ECO:0000313" key="1">
    <source>
        <dbReference type="EMBL" id="SDM19413.1"/>
    </source>
</evidence>
<dbReference type="STRING" id="1137991.SAMN05660642_01816"/>
<sequence length="179" mass="18180">MARNTLSRSLHDLGLSAWFGGTLANAVALNAAAGEAGSASDTGRVANAGWDRWTPVNAAAIGAHLIGSVGQLRANRQRVANQEGVGGMSALKTALTAAALGVTAYSRALGRVVSDAGATPSRSGTKPSKRARAEVAAAQAKLDQLQWVIPALTGALVVISSYAGEQQRPSEVARGIAPR</sequence>